<dbReference type="Gene3D" id="1.10.287.1490">
    <property type="match status" value="1"/>
</dbReference>
<evidence type="ECO:0000256" key="7">
    <source>
        <dbReference type="SAM" id="MobiDB-lite"/>
    </source>
</evidence>
<feature type="coiled-coil region" evidence="6">
    <location>
        <begin position="462"/>
        <end position="503"/>
    </location>
</feature>
<dbReference type="Pfam" id="PF05010">
    <property type="entry name" value="TACC_C"/>
    <property type="match status" value="1"/>
</dbReference>
<comment type="caution">
    <text evidence="9">The sequence shown here is derived from an EMBL/GenBank/DDBJ whole genome shotgun (WGS) entry which is preliminary data.</text>
</comment>
<sequence>MVTGLSKRGHVRRPSSSSSLSSWRFPLRGDSLKSPKNRDPHIVHSSIQSGLDQLNDYLHKEIRISSGAALVQSEPVTPERASSVSYATAVSRSQLSVKSERGLDANSWNGRGDHARDYLRRTSERLQTKPRGMLHLPETSDPAYALPASDRHLCDADAAQKHSMPYKAGGRAKRLESLPQTIDGSGCERSTATRSISSSSADAIIALYSGSSSDSSAIKHGGVPKRDASRGTVAKSPSPHRRTSDSVYDSSNTSSGSNTDIDSNSEYPENSKSQLITITDLCDANKSEQQNGRSSLTSALDAELLDAVSVLLPETPKTLSAGNSTECSPRCARKSTEISSASAQLRLESLGRDHDAEHNEQTSRLLLEVEKRFTNRLAEMERQFHAEIEAERHKHTQELAQRDKTIAEITQQLSENLEIRAERDEYQTLLEECMTTTDELVRHHESEKDGLTRELGGLTLERQRNEEELSALRAHLEQLQSEYKDAQAQINELRVENTRLDRLNSTLRGDVEIAEQRNARIKEHAHETLDRANAEISSLHDAAAVAKNKLAEMTSRISKAEARAKSLQIQLTSTKQQNKDLLALCEGL</sequence>
<dbReference type="AlphaFoldDB" id="A0A9W8I106"/>
<protein>
    <recommendedName>
        <fullName evidence="8">Transforming acidic coiled-coil-containing protein C-terminal domain-containing protein</fullName>
    </recommendedName>
</protein>
<organism evidence="9 10">
    <name type="scientific">Coemansia guatemalensis</name>
    <dbReference type="NCBI Taxonomy" id="2761395"/>
    <lineage>
        <taxon>Eukaryota</taxon>
        <taxon>Fungi</taxon>
        <taxon>Fungi incertae sedis</taxon>
        <taxon>Zoopagomycota</taxon>
        <taxon>Kickxellomycotina</taxon>
        <taxon>Kickxellomycetes</taxon>
        <taxon>Kickxellales</taxon>
        <taxon>Kickxellaceae</taxon>
        <taxon>Coemansia</taxon>
    </lineage>
</organism>
<feature type="compositionally biased region" description="Low complexity" evidence="7">
    <location>
        <begin position="245"/>
        <end position="265"/>
    </location>
</feature>
<evidence type="ECO:0000256" key="1">
    <source>
        <dbReference type="ARBA" id="ARBA00004245"/>
    </source>
</evidence>
<feature type="domain" description="Transforming acidic coiled-coil-containing protein C-terminal" evidence="8">
    <location>
        <begin position="388"/>
        <end position="588"/>
    </location>
</feature>
<accession>A0A9W8I106</accession>
<feature type="region of interest" description="Disordered" evidence="7">
    <location>
        <begin position="1"/>
        <end position="44"/>
    </location>
</feature>
<dbReference type="EMBL" id="JANBUO010000457">
    <property type="protein sequence ID" value="KAJ2803976.1"/>
    <property type="molecule type" value="Genomic_DNA"/>
</dbReference>
<comment type="similarity">
    <text evidence="2">Belongs to the TACC family.</text>
</comment>
<dbReference type="GO" id="GO:0005856">
    <property type="term" value="C:cytoskeleton"/>
    <property type="evidence" value="ECO:0007669"/>
    <property type="project" value="UniProtKB-SubCell"/>
</dbReference>
<keyword evidence="3" id="KW-0963">Cytoplasm</keyword>
<gene>
    <name evidence="9" type="ORF">H4R20_002681</name>
</gene>
<evidence type="ECO:0000313" key="9">
    <source>
        <dbReference type="EMBL" id="KAJ2803976.1"/>
    </source>
</evidence>
<reference evidence="9" key="1">
    <citation type="submission" date="2022-07" db="EMBL/GenBank/DDBJ databases">
        <title>Phylogenomic reconstructions and comparative analyses of Kickxellomycotina fungi.</title>
        <authorList>
            <person name="Reynolds N.K."/>
            <person name="Stajich J.E."/>
            <person name="Barry K."/>
            <person name="Grigoriev I.V."/>
            <person name="Crous P."/>
            <person name="Smith M.E."/>
        </authorList>
    </citation>
    <scope>NUCLEOTIDE SEQUENCE</scope>
    <source>
        <strain evidence="9">NRRL 1565</strain>
    </source>
</reference>
<keyword evidence="10" id="KW-1185">Reference proteome</keyword>
<feature type="region of interest" description="Disordered" evidence="7">
    <location>
        <begin position="212"/>
        <end position="270"/>
    </location>
</feature>
<dbReference type="Proteomes" id="UP001140094">
    <property type="component" value="Unassembled WGS sequence"/>
</dbReference>
<feature type="coiled-coil region" evidence="6">
    <location>
        <begin position="529"/>
        <end position="577"/>
    </location>
</feature>
<feature type="compositionally biased region" description="Basic and acidic residues" evidence="7">
    <location>
        <begin position="30"/>
        <end position="42"/>
    </location>
</feature>
<keyword evidence="5" id="KW-0206">Cytoskeleton</keyword>
<evidence type="ECO:0000256" key="3">
    <source>
        <dbReference type="ARBA" id="ARBA00022490"/>
    </source>
</evidence>
<name>A0A9W8I106_9FUNG</name>
<evidence type="ECO:0000256" key="6">
    <source>
        <dbReference type="SAM" id="Coils"/>
    </source>
</evidence>
<evidence type="ECO:0000256" key="2">
    <source>
        <dbReference type="ARBA" id="ARBA00009423"/>
    </source>
</evidence>
<proteinExistence type="inferred from homology"/>
<keyword evidence="4 6" id="KW-0175">Coiled coil</keyword>
<evidence type="ECO:0000256" key="5">
    <source>
        <dbReference type="ARBA" id="ARBA00023212"/>
    </source>
</evidence>
<evidence type="ECO:0000259" key="8">
    <source>
        <dbReference type="Pfam" id="PF05010"/>
    </source>
</evidence>
<comment type="subcellular location">
    <subcellularLocation>
        <location evidence="1">Cytoplasm</location>
        <location evidence="1">Cytoskeleton</location>
    </subcellularLocation>
</comment>
<evidence type="ECO:0000256" key="4">
    <source>
        <dbReference type="ARBA" id="ARBA00023054"/>
    </source>
</evidence>
<dbReference type="InterPro" id="IPR007707">
    <property type="entry name" value="TACC_C"/>
</dbReference>
<dbReference type="OrthoDB" id="10255048at2759"/>
<feature type="region of interest" description="Disordered" evidence="7">
    <location>
        <begin position="164"/>
        <end position="195"/>
    </location>
</feature>
<evidence type="ECO:0000313" key="10">
    <source>
        <dbReference type="Proteomes" id="UP001140094"/>
    </source>
</evidence>